<dbReference type="Proteomes" id="UP000032142">
    <property type="component" value="Unassembled WGS sequence"/>
</dbReference>
<protein>
    <submittedName>
        <fullName evidence="1">Uncharacterized protein</fullName>
    </submittedName>
</protein>
<keyword evidence="2" id="KW-1185">Reference proteome</keyword>
<proteinExistence type="predicted"/>
<dbReference type="EMBL" id="KN396851">
    <property type="protein sequence ID" value="KHG12010.1"/>
    <property type="molecule type" value="Genomic_DNA"/>
</dbReference>
<accession>A0A0B0NGM9</accession>
<evidence type="ECO:0000313" key="1">
    <source>
        <dbReference type="EMBL" id="KHG12010.1"/>
    </source>
</evidence>
<name>A0A0B0NGM9_GOSAR</name>
<gene>
    <name evidence="1" type="ORF">F383_18656</name>
</gene>
<reference evidence="2" key="1">
    <citation type="submission" date="2014-09" db="EMBL/GenBank/DDBJ databases">
        <authorList>
            <person name="Mudge J."/>
            <person name="Ramaraj T."/>
            <person name="Lindquist I.E."/>
            <person name="Bharti A.K."/>
            <person name="Sundararajan A."/>
            <person name="Cameron C.T."/>
            <person name="Woodward J.E."/>
            <person name="May G.D."/>
            <person name="Brubaker C."/>
            <person name="Broadhvest J."/>
            <person name="Wilkins T.A."/>
        </authorList>
    </citation>
    <scope>NUCLEOTIDE SEQUENCE</scope>
    <source>
        <strain evidence="2">cv. AKA8401</strain>
    </source>
</reference>
<sequence length="13" mass="1632">MQYSKSSKFKRNK</sequence>
<organism evidence="1 2">
    <name type="scientific">Gossypium arboreum</name>
    <name type="common">Tree cotton</name>
    <name type="synonym">Gossypium nanking</name>
    <dbReference type="NCBI Taxonomy" id="29729"/>
    <lineage>
        <taxon>Eukaryota</taxon>
        <taxon>Viridiplantae</taxon>
        <taxon>Streptophyta</taxon>
        <taxon>Embryophyta</taxon>
        <taxon>Tracheophyta</taxon>
        <taxon>Spermatophyta</taxon>
        <taxon>Magnoliopsida</taxon>
        <taxon>eudicotyledons</taxon>
        <taxon>Gunneridae</taxon>
        <taxon>Pentapetalae</taxon>
        <taxon>rosids</taxon>
        <taxon>malvids</taxon>
        <taxon>Malvales</taxon>
        <taxon>Malvaceae</taxon>
        <taxon>Malvoideae</taxon>
        <taxon>Gossypium</taxon>
    </lineage>
</organism>
<evidence type="ECO:0000313" key="2">
    <source>
        <dbReference type="Proteomes" id="UP000032142"/>
    </source>
</evidence>